<name>A0ACC2IW42_9PEZI</name>
<accession>A0ACC2IW42</accession>
<reference evidence="1" key="1">
    <citation type="submission" date="2022-11" db="EMBL/GenBank/DDBJ databases">
        <title>Genome Sequence of Nemania bipapillata.</title>
        <authorList>
            <person name="Buettner E."/>
        </authorList>
    </citation>
    <scope>NUCLEOTIDE SEQUENCE</scope>
    <source>
        <strain evidence="1">CP14</strain>
    </source>
</reference>
<dbReference type="Proteomes" id="UP001153334">
    <property type="component" value="Unassembled WGS sequence"/>
</dbReference>
<sequence>MCISCTKTRKTCTFRSPPDRTPLTRKNLDAAELQIAQLRTLVKSLQPNLDIDAAIRRLRPRGGTAALPAQLDSPPAEAETDRPTPQNYEWHEGSLSESTGRTDRVATSNDESGTAETVQAFLLLGNYLQKRDRPNTGYNFVGLAWKLALGLGLHREVPKAVDTVEYEMRRSLFWVMYCFDNGFNITTGRPPTLSDGFIDTRLPRNIDYKEFLLAKTAGTKIEYRLAELIEKRLSDWQRDLPAYFTSDDIPCWFRAPRAIVLWKEQNLRILLWRGSRDYHSFLPSKPSAEAKCLGVAMRSIHDIATFCEVYETDLHRGIAWYAIYFLFQAALVLEASYLQSLKQKRYEEDNTFRDHSLFQMRACMSTLAETNRSARRCLEVLDNIHGRLCSEAAVTSRMTVSNVSIDGTDNALMEPYRLPSPGFVGGEDPYTMFENGLSFGDDVVDPTLRLLINPNSSNMFEDMPLDALLDNWIT</sequence>
<protein>
    <submittedName>
        <fullName evidence="1">Uncharacterized protein</fullName>
    </submittedName>
</protein>
<organism evidence="1 2">
    <name type="scientific">Nemania bipapillata</name>
    <dbReference type="NCBI Taxonomy" id="110536"/>
    <lineage>
        <taxon>Eukaryota</taxon>
        <taxon>Fungi</taxon>
        <taxon>Dikarya</taxon>
        <taxon>Ascomycota</taxon>
        <taxon>Pezizomycotina</taxon>
        <taxon>Sordariomycetes</taxon>
        <taxon>Xylariomycetidae</taxon>
        <taxon>Xylariales</taxon>
        <taxon>Xylariaceae</taxon>
        <taxon>Nemania</taxon>
    </lineage>
</organism>
<comment type="caution">
    <text evidence="1">The sequence shown here is derived from an EMBL/GenBank/DDBJ whole genome shotgun (WGS) entry which is preliminary data.</text>
</comment>
<gene>
    <name evidence="1" type="ORF">ONZ43_g3643</name>
</gene>
<proteinExistence type="predicted"/>
<evidence type="ECO:0000313" key="1">
    <source>
        <dbReference type="EMBL" id="KAJ8119396.1"/>
    </source>
</evidence>
<dbReference type="EMBL" id="JAPESX010000875">
    <property type="protein sequence ID" value="KAJ8119396.1"/>
    <property type="molecule type" value="Genomic_DNA"/>
</dbReference>
<keyword evidence="2" id="KW-1185">Reference proteome</keyword>
<evidence type="ECO:0000313" key="2">
    <source>
        <dbReference type="Proteomes" id="UP001153334"/>
    </source>
</evidence>